<dbReference type="OrthoDB" id="1364594at2"/>
<dbReference type="EMBL" id="LIYD01000005">
    <property type="protein sequence ID" value="KOS07921.1"/>
    <property type="molecule type" value="Genomic_DNA"/>
</dbReference>
<dbReference type="Proteomes" id="UP000037755">
    <property type="component" value="Unassembled WGS sequence"/>
</dbReference>
<reference evidence="1 2" key="1">
    <citation type="submission" date="2015-08" db="EMBL/GenBank/DDBJ databases">
        <title>Whole genome sequence of Flavobacterium akiainvivens IK-1T, from decaying Wikstroemia oahuensis, an endemic Hawaiian shrub.</title>
        <authorList>
            <person name="Wan X."/>
            <person name="Hou S."/>
            <person name="Saito J."/>
            <person name="Donachie S."/>
        </authorList>
    </citation>
    <scope>NUCLEOTIDE SEQUENCE [LARGE SCALE GENOMIC DNA]</scope>
    <source>
        <strain evidence="1 2">IK-1</strain>
    </source>
</reference>
<proteinExistence type="predicted"/>
<dbReference type="AlphaFoldDB" id="A0A0M8MK95"/>
<protein>
    <submittedName>
        <fullName evidence="1">Uncharacterized protein</fullName>
    </submittedName>
</protein>
<name>A0A0M8MK95_9FLAO</name>
<evidence type="ECO:0000313" key="2">
    <source>
        <dbReference type="Proteomes" id="UP000037755"/>
    </source>
</evidence>
<dbReference type="STRING" id="1202724.AM493_19050"/>
<gene>
    <name evidence="1" type="ORF">AM493_19050</name>
</gene>
<comment type="caution">
    <text evidence="1">The sequence shown here is derived from an EMBL/GenBank/DDBJ whole genome shotgun (WGS) entry which is preliminary data.</text>
</comment>
<dbReference type="PATRIC" id="fig|1202724.3.peg.3950"/>
<dbReference type="RefSeq" id="WP_054409640.1">
    <property type="nucleotide sequence ID" value="NZ_FOYA01000002.1"/>
</dbReference>
<keyword evidence="2" id="KW-1185">Reference proteome</keyword>
<organism evidence="1 2">
    <name type="scientific">Flavobacterium akiainvivens</name>
    <dbReference type="NCBI Taxonomy" id="1202724"/>
    <lineage>
        <taxon>Bacteria</taxon>
        <taxon>Pseudomonadati</taxon>
        <taxon>Bacteroidota</taxon>
        <taxon>Flavobacteriia</taxon>
        <taxon>Flavobacteriales</taxon>
        <taxon>Flavobacteriaceae</taxon>
        <taxon>Flavobacterium</taxon>
    </lineage>
</organism>
<accession>A0A0M8MK95</accession>
<sequence>MTLHELITNKAFNNKVATLVAHYSTHHTDFTHKYDNDALTVYLNHGNIPATIVIHEDGRLNYSYFHNGMPKKANFKNCTPEDFEALLDYAFNYLKDGGNSIIETEWFEALEKA</sequence>
<evidence type="ECO:0000313" key="1">
    <source>
        <dbReference type="EMBL" id="KOS07921.1"/>
    </source>
</evidence>